<feature type="transmembrane region" description="Helical" evidence="8">
    <location>
        <begin position="27"/>
        <end position="48"/>
    </location>
</feature>
<sequence length="498" mass="55133">MASSKETTPLVKPDPAPATISTKRSRIIKAAIGLTLVLGLVALIVTWVKPTSTATISVAGIASEGGDYVCGTTKNEGGYIKLANKKDGHYFYWFFESKSEPSKDPLVIWLTGGPGGSSMIGLMMENGPCSVLPDLSTKANPYSWNNQANYIWLEQPLDVGFSYGALEDRDVNETNVGENMYWFLQGFIDKHPEFDGREFFITGESYGGHYVPGAAHYIWGQNKLGDAQPGKYRINLQGIAIGNGWVSPVVQFAHNIDMIDNAYNITLMDQTEIAQMRKDTETCVDMVRQCQADLSNSTLCYATQDYCFTTLTIPLTATTKRNPYDIREVCENVRVGTCHGMDYVYDFFNLESVRKYLNVNGGPIREWVEASDIISEAFMVSGDYLMNTEQLVADLLDGGVRVLIYTGDADLMCNWQGNQVWTSALEWSGKQGFNSAAERSFVAHDPLDASAAPSVAGLLRSYDDFTVMRVFNAGHMVPTHQPAASLDMINKFFKNQQF</sequence>
<dbReference type="SUPFAM" id="SSF53474">
    <property type="entry name" value="alpha/beta-Hydrolases"/>
    <property type="match status" value="1"/>
</dbReference>
<dbReference type="HOGENOM" id="CLU_008523_10_2_1"/>
<keyword evidence="8" id="KW-0472">Membrane</keyword>
<keyword evidence="6" id="KW-0325">Glycoprotein</keyword>
<keyword evidence="5 7" id="KW-0378">Hydrolase</keyword>
<dbReference type="PRINTS" id="PR00724">
    <property type="entry name" value="CRBOXYPTASEC"/>
</dbReference>
<evidence type="ECO:0000256" key="7">
    <source>
        <dbReference type="RuleBase" id="RU361156"/>
    </source>
</evidence>
<evidence type="ECO:0000256" key="6">
    <source>
        <dbReference type="ARBA" id="ARBA00023180"/>
    </source>
</evidence>
<dbReference type="InterPro" id="IPR029058">
    <property type="entry name" value="AB_hydrolase_fold"/>
</dbReference>
<evidence type="ECO:0000256" key="2">
    <source>
        <dbReference type="ARBA" id="ARBA00022645"/>
    </source>
</evidence>
<dbReference type="GO" id="GO:0004185">
    <property type="term" value="F:serine-type carboxypeptidase activity"/>
    <property type="evidence" value="ECO:0007669"/>
    <property type="project" value="UniProtKB-UniRule"/>
</dbReference>
<evidence type="ECO:0000256" key="3">
    <source>
        <dbReference type="ARBA" id="ARBA00022670"/>
    </source>
</evidence>
<evidence type="ECO:0000313" key="9">
    <source>
        <dbReference type="EnsemblProtists" id="PYU1_T011399"/>
    </source>
</evidence>
<comment type="similarity">
    <text evidence="1 7">Belongs to the peptidase S10 family.</text>
</comment>
<dbReference type="InParanoid" id="K3X2F0"/>
<dbReference type="GO" id="GO:0006508">
    <property type="term" value="P:proteolysis"/>
    <property type="evidence" value="ECO:0007669"/>
    <property type="project" value="UniProtKB-KW"/>
</dbReference>
<dbReference type="EC" id="3.4.16.-" evidence="7"/>
<dbReference type="STRING" id="431595.K3X2F0"/>
<dbReference type="Gene3D" id="1.10.287.410">
    <property type="match status" value="1"/>
</dbReference>
<evidence type="ECO:0000313" key="10">
    <source>
        <dbReference type="Proteomes" id="UP000019132"/>
    </source>
</evidence>
<name>K3X2F0_GLOUD</name>
<dbReference type="eggNOG" id="KOG1282">
    <property type="taxonomic scope" value="Eukaryota"/>
</dbReference>
<reference evidence="10" key="1">
    <citation type="journal article" date="2010" name="Genome Biol.">
        <title>Genome sequence of the necrotrophic plant pathogen Pythium ultimum reveals original pathogenicity mechanisms and effector repertoire.</title>
        <authorList>
            <person name="Levesque C.A."/>
            <person name="Brouwer H."/>
            <person name="Cano L."/>
            <person name="Hamilton J.P."/>
            <person name="Holt C."/>
            <person name="Huitema E."/>
            <person name="Raffaele S."/>
            <person name="Robideau G.P."/>
            <person name="Thines M."/>
            <person name="Win J."/>
            <person name="Zerillo M.M."/>
            <person name="Beakes G.W."/>
            <person name="Boore J.L."/>
            <person name="Busam D."/>
            <person name="Dumas B."/>
            <person name="Ferriera S."/>
            <person name="Fuerstenberg S.I."/>
            <person name="Gachon C.M."/>
            <person name="Gaulin E."/>
            <person name="Govers F."/>
            <person name="Grenville-Briggs L."/>
            <person name="Horner N."/>
            <person name="Hostetler J."/>
            <person name="Jiang R.H."/>
            <person name="Johnson J."/>
            <person name="Krajaejun T."/>
            <person name="Lin H."/>
            <person name="Meijer H.J."/>
            <person name="Moore B."/>
            <person name="Morris P."/>
            <person name="Phuntmart V."/>
            <person name="Puiu D."/>
            <person name="Shetty J."/>
            <person name="Stajich J.E."/>
            <person name="Tripathy S."/>
            <person name="Wawra S."/>
            <person name="van West P."/>
            <person name="Whitty B.R."/>
            <person name="Coutinho P.M."/>
            <person name="Henrissat B."/>
            <person name="Martin F."/>
            <person name="Thomas P.D."/>
            <person name="Tyler B.M."/>
            <person name="De Vries R.P."/>
            <person name="Kamoun S."/>
            <person name="Yandell M."/>
            <person name="Tisserat N."/>
            <person name="Buell C.R."/>
        </authorList>
    </citation>
    <scope>NUCLEOTIDE SEQUENCE</scope>
    <source>
        <strain evidence="10">DAOM:BR144</strain>
    </source>
</reference>
<dbReference type="Gene3D" id="3.40.50.1820">
    <property type="entry name" value="alpha/beta hydrolase"/>
    <property type="match status" value="1"/>
</dbReference>
<reference evidence="9" key="3">
    <citation type="submission" date="2015-02" db="UniProtKB">
        <authorList>
            <consortium name="EnsemblProtists"/>
        </authorList>
    </citation>
    <scope>IDENTIFICATION</scope>
    <source>
        <strain evidence="9">DAOM BR144</strain>
    </source>
</reference>
<keyword evidence="2 7" id="KW-0121">Carboxypeptidase</keyword>
<dbReference type="EMBL" id="GL376562">
    <property type="status" value="NOT_ANNOTATED_CDS"/>
    <property type="molecule type" value="Genomic_DNA"/>
</dbReference>
<protein>
    <recommendedName>
        <fullName evidence="7">Carboxypeptidase</fullName>
        <ecNumber evidence="7">3.4.16.-</ecNumber>
    </recommendedName>
</protein>
<keyword evidence="4" id="KW-0732">Signal</keyword>
<dbReference type="AlphaFoldDB" id="K3X2F0"/>
<accession>K3X2F0</accession>
<dbReference type="Proteomes" id="UP000019132">
    <property type="component" value="Unassembled WGS sequence"/>
</dbReference>
<dbReference type="OMA" id="WTFMQIF"/>
<dbReference type="InterPro" id="IPR018202">
    <property type="entry name" value="Ser_caboxypep_ser_AS"/>
</dbReference>
<evidence type="ECO:0000256" key="4">
    <source>
        <dbReference type="ARBA" id="ARBA00022729"/>
    </source>
</evidence>
<dbReference type="PROSITE" id="PS00131">
    <property type="entry name" value="CARBOXYPEPT_SER_SER"/>
    <property type="match status" value="1"/>
</dbReference>
<dbReference type="EnsemblProtists" id="PYU1_T011399">
    <property type="protein sequence ID" value="PYU1_T011399"/>
    <property type="gene ID" value="PYU1_G011374"/>
</dbReference>
<keyword evidence="8" id="KW-1133">Transmembrane helix</keyword>
<dbReference type="InterPro" id="IPR001563">
    <property type="entry name" value="Peptidase_S10"/>
</dbReference>
<dbReference type="Pfam" id="PF00450">
    <property type="entry name" value="Peptidase_S10"/>
    <property type="match status" value="1"/>
</dbReference>
<reference evidence="10" key="2">
    <citation type="submission" date="2010-04" db="EMBL/GenBank/DDBJ databases">
        <authorList>
            <person name="Buell R."/>
            <person name="Hamilton J."/>
            <person name="Hostetler J."/>
        </authorList>
    </citation>
    <scope>NUCLEOTIDE SEQUENCE [LARGE SCALE GENOMIC DNA]</scope>
    <source>
        <strain evidence="10">DAOM:BR144</strain>
    </source>
</reference>
<dbReference type="PANTHER" id="PTHR11802">
    <property type="entry name" value="SERINE PROTEASE FAMILY S10 SERINE CARBOXYPEPTIDASE"/>
    <property type="match status" value="1"/>
</dbReference>
<dbReference type="VEuPathDB" id="FungiDB:PYU1_G011374"/>
<keyword evidence="3 7" id="KW-0645">Protease</keyword>
<evidence type="ECO:0000256" key="8">
    <source>
        <dbReference type="SAM" id="Phobius"/>
    </source>
</evidence>
<organism evidence="9 10">
    <name type="scientific">Globisporangium ultimum (strain ATCC 200006 / CBS 805.95 / DAOM BR144)</name>
    <name type="common">Pythium ultimum</name>
    <dbReference type="NCBI Taxonomy" id="431595"/>
    <lineage>
        <taxon>Eukaryota</taxon>
        <taxon>Sar</taxon>
        <taxon>Stramenopiles</taxon>
        <taxon>Oomycota</taxon>
        <taxon>Peronosporomycetes</taxon>
        <taxon>Pythiales</taxon>
        <taxon>Pythiaceae</taxon>
        <taxon>Globisporangium</taxon>
    </lineage>
</organism>
<dbReference type="PANTHER" id="PTHR11802:SF113">
    <property type="entry name" value="SERINE CARBOXYPEPTIDASE CTSA-4.1"/>
    <property type="match status" value="1"/>
</dbReference>
<keyword evidence="10" id="KW-1185">Reference proteome</keyword>
<evidence type="ECO:0000256" key="5">
    <source>
        <dbReference type="ARBA" id="ARBA00022801"/>
    </source>
</evidence>
<evidence type="ECO:0000256" key="1">
    <source>
        <dbReference type="ARBA" id="ARBA00009431"/>
    </source>
</evidence>
<keyword evidence="8" id="KW-0812">Transmembrane</keyword>
<proteinExistence type="inferred from homology"/>